<dbReference type="PANTHER" id="PTHR30537:SF5">
    <property type="entry name" value="HTH-TYPE TRANSCRIPTIONAL ACTIVATOR TTDR-RELATED"/>
    <property type="match status" value="1"/>
</dbReference>
<dbReference type="Pfam" id="PF00126">
    <property type="entry name" value="HTH_1"/>
    <property type="match status" value="1"/>
</dbReference>
<dbReference type="InterPro" id="IPR005119">
    <property type="entry name" value="LysR_subst-bd"/>
</dbReference>
<dbReference type="FunFam" id="1.10.10.10:FF:000001">
    <property type="entry name" value="LysR family transcriptional regulator"/>
    <property type="match status" value="1"/>
</dbReference>
<dbReference type="GO" id="GO:0043565">
    <property type="term" value="F:sequence-specific DNA binding"/>
    <property type="evidence" value="ECO:0007669"/>
    <property type="project" value="TreeGrafter"/>
</dbReference>
<evidence type="ECO:0000313" key="7">
    <source>
        <dbReference type="Proteomes" id="UP000520198"/>
    </source>
</evidence>
<dbReference type="SUPFAM" id="SSF53850">
    <property type="entry name" value="Periplasmic binding protein-like II"/>
    <property type="match status" value="1"/>
</dbReference>
<comment type="caution">
    <text evidence="6">The sequence shown here is derived from an EMBL/GenBank/DDBJ whole genome shotgun (WGS) entry which is preliminary data.</text>
</comment>
<dbReference type="AlphaFoldDB" id="A0A7Y6QBH2"/>
<dbReference type="EMBL" id="JABWDU010000009">
    <property type="protein sequence ID" value="NVD42521.1"/>
    <property type="molecule type" value="Genomic_DNA"/>
</dbReference>
<accession>A0A7Y6QBH2</accession>
<keyword evidence="7" id="KW-1185">Reference proteome</keyword>
<gene>
    <name evidence="6" type="ORF">HT585_26980</name>
</gene>
<dbReference type="Proteomes" id="UP000520198">
    <property type="component" value="Unassembled WGS sequence"/>
</dbReference>
<proteinExistence type="inferred from homology"/>
<evidence type="ECO:0000256" key="2">
    <source>
        <dbReference type="ARBA" id="ARBA00023015"/>
    </source>
</evidence>
<dbReference type="Gene3D" id="3.40.190.290">
    <property type="match status" value="1"/>
</dbReference>
<evidence type="ECO:0000259" key="5">
    <source>
        <dbReference type="PROSITE" id="PS50931"/>
    </source>
</evidence>
<organism evidence="6 7">
    <name type="scientific">Ensifer oleiphilus</name>
    <dbReference type="NCBI Taxonomy" id="2742698"/>
    <lineage>
        <taxon>Bacteria</taxon>
        <taxon>Pseudomonadati</taxon>
        <taxon>Pseudomonadota</taxon>
        <taxon>Alphaproteobacteria</taxon>
        <taxon>Hyphomicrobiales</taxon>
        <taxon>Rhizobiaceae</taxon>
        <taxon>Sinorhizobium/Ensifer group</taxon>
        <taxon>Ensifer</taxon>
    </lineage>
</organism>
<dbReference type="GO" id="GO:0006351">
    <property type="term" value="P:DNA-templated transcription"/>
    <property type="evidence" value="ECO:0007669"/>
    <property type="project" value="TreeGrafter"/>
</dbReference>
<evidence type="ECO:0000256" key="4">
    <source>
        <dbReference type="ARBA" id="ARBA00023163"/>
    </source>
</evidence>
<name>A0A7Y6QBH2_9HYPH</name>
<dbReference type="PROSITE" id="PS50931">
    <property type="entry name" value="HTH_LYSR"/>
    <property type="match status" value="1"/>
</dbReference>
<dbReference type="Gene3D" id="1.10.10.10">
    <property type="entry name" value="Winged helix-like DNA-binding domain superfamily/Winged helix DNA-binding domain"/>
    <property type="match status" value="1"/>
</dbReference>
<keyword evidence="4" id="KW-0804">Transcription</keyword>
<reference evidence="6 7" key="1">
    <citation type="submission" date="2020-06" db="EMBL/GenBank/DDBJ databases">
        <authorList>
            <person name="Grouzdev D.S."/>
        </authorList>
    </citation>
    <scope>NUCLEOTIDE SEQUENCE [LARGE SCALE GENOMIC DNA]</scope>
    <source>
        <strain evidence="6 7">HO-A22</strain>
    </source>
</reference>
<dbReference type="PANTHER" id="PTHR30537">
    <property type="entry name" value="HTH-TYPE TRANSCRIPTIONAL REGULATOR"/>
    <property type="match status" value="1"/>
</dbReference>
<sequence>MLPGDHLSAIRAFMQASRSSSFSEAAERLGLSTSTVGKAVARLETQLGVRLFQRSTRHLALTEEGRVFLEGCERAVAELAAVESALASRMDEPAGRLKVSLPELLGRRIAGPCLIALAADYPKLELDIAFTNRLVDLVDENIDLCVRVGELAGGGDLMVRKLGVQRLTICGAPDYLAKHGTPSRPAELAAHHCVTQSRGPAAQSWRFAESGQTKHVTVRSVLSIADHALMADAACRGHGLVQLPSWIVDDAIKEGRLVPVLEAFAAVPLPIYALWPHRLGTTPRVRIAVDALVDCFRHF</sequence>
<dbReference type="PRINTS" id="PR00039">
    <property type="entry name" value="HTHLYSR"/>
</dbReference>
<dbReference type="SUPFAM" id="SSF46785">
    <property type="entry name" value="Winged helix' DNA-binding domain"/>
    <property type="match status" value="1"/>
</dbReference>
<dbReference type="InterPro" id="IPR036388">
    <property type="entry name" value="WH-like_DNA-bd_sf"/>
</dbReference>
<feature type="domain" description="HTH lysR-type" evidence="5">
    <location>
        <begin position="7"/>
        <end position="62"/>
    </location>
</feature>
<keyword evidence="3" id="KW-0238">DNA-binding</keyword>
<evidence type="ECO:0000256" key="1">
    <source>
        <dbReference type="ARBA" id="ARBA00009437"/>
    </source>
</evidence>
<dbReference type="GO" id="GO:0003700">
    <property type="term" value="F:DNA-binding transcription factor activity"/>
    <property type="evidence" value="ECO:0007669"/>
    <property type="project" value="InterPro"/>
</dbReference>
<dbReference type="InterPro" id="IPR000847">
    <property type="entry name" value="LysR_HTH_N"/>
</dbReference>
<protein>
    <submittedName>
        <fullName evidence="6">LysR family transcriptional regulator</fullName>
    </submittedName>
</protein>
<evidence type="ECO:0000313" key="6">
    <source>
        <dbReference type="EMBL" id="NVD42521.1"/>
    </source>
</evidence>
<keyword evidence="2" id="KW-0805">Transcription regulation</keyword>
<dbReference type="RefSeq" id="WP_176355878.1">
    <property type="nucleotide sequence ID" value="NZ_JABWDU010000009.1"/>
</dbReference>
<dbReference type="InterPro" id="IPR036390">
    <property type="entry name" value="WH_DNA-bd_sf"/>
</dbReference>
<dbReference type="Pfam" id="PF03466">
    <property type="entry name" value="LysR_substrate"/>
    <property type="match status" value="1"/>
</dbReference>
<dbReference type="InterPro" id="IPR058163">
    <property type="entry name" value="LysR-type_TF_proteobact-type"/>
</dbReference>
<comment type="similarity">
    <text evidence="1">Belongs to the LysR transcriptional regulatory family.</text>
</comment>
<evidence type="ECO:0000256" key="3">
    <source>
        <dbReference type="ARBA" id="ARBA00023125"/>
    </source>
</evidence>